<accession>A0A9W9M5T8</accession>
<comment type="cofactor">
    <cofactor evidence="1">
        <name>FAD</name>
        <dbReference type="ChEBI" id="CHEBI:57692"/>
    </cofactor>
</comment>
<evidence type="ECO:0000256" key="3">
    <source>
        <dbReference type="ARBA" id="ARBA00022630"/>
    </source>
</evidence>
<evidence type="ECO:0000313" key="9">
    <source>
        <dbReference type="EMBL" id="KAJ5190345.1"/>
    </source>
</evidence>
<proteinExistence type="inferred from homology"/>
<dbReference type="InterPro" id="IPR002938">
    <property type="entry name" value="FAD-bd"/>
</dbReference>
<dbReference type="EMBL" id="JAPQKR010000016">
    <property type="protein sequence ID" value="KAJ5190345.1"/>
    <property type="molecule type" value="Genomic_DNA"/>
</dbReference>
<feature type="domain" description="FAD-binding" evidence="8">
    <location>
        <begin position="29"/>
        <end position="370"/>
    </location>
</feature>
<comment type="caution">
    <text evidence="9">The sequence shown here is derived from an EMBL/GenBank/DDBJ whole genome shotgun (WGS) entry which is preliminary data.</text>
</comment>
<keyword evidence="6" id="KW-0503">Monooxygenase</keyword>
<dbReference type="Proteomes" id="UP001150904">
    <property type="component" value="Unassembled WGS sequence"/>
</dbReference>
<comment type="similarity">
    <text evidence="2">Belongs to the paxM FAD-dependent monooxygenase family.</text>
</comment>
<evidence type="ECO:0000256" key="5">
    <source>
        <dbReference type="ARBA" id="ARBA00023002"/>
    </source>
</evidence>
<dbReference type="SUPFAM" id="SSF51905">
    <property type="entry name" value="FAD/NAD(P)-binding domain"/>
    <property type="match status" value="1"/>
</dbReference>
<gene>
    <name evidence="9" type="ORF">N7498_009330</name>
</gene>
<keyword evidence="5" id="KW-0560">Oxidoreductase</keyword>
<dbReference type="PANTHER" id="PTHR13789">
    <property type="entry name" value="MONOOXYGENASE"/>
    <property type="match status" value="1"/>
</dbReference>
<protein>
    <recommendedName>
        <fullName evidence="8">FAD-binding domain-containing protein</fullName>
    </recommendedName>
</protein>
<evidence type="ECO:0000259" key="8">
    <source>
        <dbReference type="Pfam" id="PF01494"/>
    </source>
</evidence>
<feature type="compositionally biased region" description="Polar residues" evidence="7">
    <location>
        <begin position="1"/>
        <end position="15"/>
    </location>
</feature>
<dbReference type="Gene3D" id="3.50.50.60">
    <property type="entry name" value="FAD/NAD(P)-binding domain"/>
    <property type="match status" value="1"/>
</dbReference>
<name>A0A9W9M5T8_9EURO</name>
<dbReference type="InterPro" id="IPR050493">
    <property type="entry name" value="FAD-dep_Monooxygenase_BioMet"/>
</dbReference>
<dbReference type="AlphaFoldDB" id="A0A9W9M5T8"/>
<feature type="non-terminal residue" evidence="9">
    <location>
        <position position="1"/>
    </location>
</feature>
<evidence type="ECO:0000313" key="10">
    <source>
        <dbReference type="Proteomes" id="UP001150904"/>
    </source>
</evidence>
<sequence>MTRPQTNDDYPQSTDPGRLPEREASSGISVLIVGAGVAGLLACLECWRQGHEVRIIERSTSRLLSGDGFTIGASALCAFRNWPDMEDENERIACNMWLSWHKITGERISGPAPLELEPSKGNHDEKVQPPKLHRHSRPKFHKMLSDQAERVGIAIEYNKRVTAYFETDATDKAGVILDGGETIEADVVIAADGVGSKSSQVTMGHEIRARSTGFSIYRAAFPVELAIADPMVRDRFQLLEDGTSVAEMWMGEGVHVMFARSDDEMVFALNYPDQEKDGIESWSKLVDPEKVLQTTAKIPGWPDVANRVIKATPKECLHDFKLMWREPQPRWTSSGGRVVQIGDAAHTFLPSSGNGGTQGMEDAISLAACLRIAGKDNVPWATRVHNKLRFERVACLQKLGVINHDMRKRSSNATASQAKPVGLLGSWIWSHDPERYAFENYDKVLAHLMDGTPFQNTNIPPSHVYKPWTIDELLQAKESGKEIELDWDW</sequence>
<dbReference type="GO" id="GO:0071949">
    <property type="term" value="F:FAD binding"/>
    <property type="evidence" value="ECO:0007669"/>
    <property type="project" value="InterPro"/>
</dbReference>
<dbReference type="GO" id="GO:0004497">
    <property type="term" value="F:monooxygenase activity"/>
    <property type="evidence" value="ECO:0007669"/>
    <property type="project" value="UniProtKB-KW"/>
</dbReference>
<keyword evidence="10" id="KW-1185">Reference proteome</keyword>
<evidence type="ECO:0000256" key="4">
    <source>
        <dbReference type="ARBA" id="ARBA00022827"/>
    </source>
</evidence>
<dbReference type="PANTHER" id="PTHR13789:SF315">
    <property type="entry name" value="FAD-DEPENDENT MONOOXYGENASE MDPD"/>
    <property type="match status" value="1"/>
</dbReference>
<reference evidence="9" key="1">
    <citation type="submission" date="2022-12" db="EMBL/GenBank/DDBJ databases">
        <authorList>
            <person name="Petersen C."/>
        </authorList>
    </citation>
    <scope>NUCLEOTIDE SEQUENCE</scope>
    <source>
        <strain evidence="9">IBT 15544</strain>
    </source>
</reference>
<evidence type="ECO:0000256" key="2">
    <source>
        <dbReference type="ARBA" id="ARBA00007992"/>
    </source>
</evidence>
<dbReference type="InterPro" id="IPR036188">
    <property type="entry name" value="FAD/NAD-bd_sf"/>
</dbReference>
<keyword evidence="4" id="KW-0274">FAD</keyword>
<dbReference type="OrthoDB" id="16820at2759"/>
<dbReference type="GeneID" id="83183687"/>
<evidence type="ECO:0000256" key="7">
    <source>
        <dbReference type="SAM" id="MobiDB-lite"/>
    </source>
</evidence>
<dbReference type="PRINTS" id="PR00420">
    <property type="entry name" value="RNGMNOXGNASE"/>
</dbReference>
<dbReference type="RefSeq" id="XP_058303285.1">
    <property type="nucleotide sequence ID" value="XM_058456386.1"/>
</dbReference>
<evidence type="ECO:0000256" key="1">
    <source>
        <dbReference type="ARBA" id="ARBA00001974"/>
    </source>
</evidence>
<feature type="region of interest" description="Disordered" evidence="7">
    <location>
        <begin position="111"/>
        <end position="135"/>
    </location>
</feature>
<organism evidence="9 10">
    <name type="scientific">Penicillium cinerascens</name>
    <dbReference type="NCBI Taxonomy" id="70096"/>
    <lineage>
        <taxon>Eukaryota</taxon>
        <taxon>Fungi</taxon>
        <taxon>Dikarya</taxon>
        <taxon>Ascomycota</taxon>
        <taxon>Pezizomycotina</taxon>
        <taxon>Eurotiomycetes</taxon>
        <taxon>Eurotiomycetidae</taxon>
        <taxon>Eurotiales</taxon>
        <taxon>Aspergillaceae</taxon>
        <taxon>Penicillium</taxon>
    </lineage>
</organism>
<feature type="region of interest" description="Disordered" evidence="7">
    <location>
        <begin position="1"/>
        <end position="22"/>
    </location>
</feature>
<feature type="compositionally biased region" description="Basic and acidic residues" evidence="7">
    <location>
        <begin position="117"/>
        <end position="128"/>
    </location>
</feature>
<reference evidence="9" key="2">
    <citation type="journal article" date="2023" name="IMA Fungus">
        <title>Comparative genomic study of the Penicillium genus elucidates a diverse pangenome and 15 lateral gene transfer events.</title>
        <authorList>
            <person name="Petersen C."/>
            <person name="Sorensen T."/>
            <person name="Nielsen M.R."/>
            <person name="Sondergaard T.E."/>
            <person name="Sorensen J.L."/>
            <person name="Fitzpatrick D.A."/>
            <person name="Frisvad J.C."/>
            <person name="Nielsen K.L."/>
        </authorList>
    </citation>
    <scope>NUCLEOTIDE SEQUENCE</scope>
    <source>
        <strain evidence="9">IBT 15544</strain>
    </source>
</reference>
<dbReference type="Pfam" id="PF01494">
    <property type="entry name" value="FAD_binding_3"/>
    <property type="match status" value="1"/>
</dbReference>
<keyword evidence="3" id="KW-0285">Flavoprotein</keyword>
<evidence type="ECO:0000256" key="6">
    <source>
        <dbReference type="ARBA" id="ARBA00023033"/>
    </source>
</evidence>